<gene>
    <name evidence="2" type="ORF">IV203_017614</name>
</gene>
<feature type="coiled-coil region" evidence="1">
    <location>
        <begin position="35"/>
        <end position="95"/>
    </location>
</feature>
<dbReference type="EMBL" id="JAGRRH010000082">
    <property type="protein sequence ID" value="KAG7337503.1"/>
    <property type="molecule type" value="Genomic_DNA"/>
</dbReference>
<keyword evidence="1" id="KW-0175">Coiled coil</keyword>
<dbReference type="AlphaFoldDB" id="A0A9K3K6Y0"/>
<evidence type="ECO:0000313" key="3">
    <source>
        <dbReference type="Proteomes" id="UP000693970"/>
    </source>
</evidence>
<organism evidence="2 3">
    <name type="scientific">Nitzschia inconspicua</name>
    <dbReference type="NCBI Taxonomy" id="303405"/>
    <lineage>
        <taxon>Eukaryota</taxon>
        <taxon>Sar</taxon>
        <taxon>Stramenopiles</taxon>
        <taxon>Ochrophyta</taxon>
        <taxon>Bacillariophyta</taxon>
        <taxon>Bacillariophyceae</taxon>
        <taxon>Bacillariophycidae</taxon>
        <taxon>Bacillariales</taxon>
        <taxon>Bacillariaceae</taxon>
        <taxon>Nitzschia</taxon>
    </lineage>
</organism>
<dbReference type="Proteomes" id="UP000693970">
    <property type="component" value="Unassembled WGS sequence"/>
</dbReference>
<reference evidence="2" key="1">
    <citation type="journal article" date="2021" name="Sci. Rep.">
        <title>Diploid genomic architecture of Nitzschia inconspicua, an elite biomass production diatom.</title>
        <authorList>
            <person name="Oliver A."/>
            <person name="Podell S."/>
            <person name="Pinowska A."/>
            <person name="Traller J.C."/>
            <person name="Smith S.R."/>
            <person name="McClure R."/>
            <person name="Beliaev A."/>
            <person name="Bohutskyi P."/>
            <person name="Hill E.A."/>
            <person name="Rabines A."/>
            <person name="Zheng H."/>
            <person name="Allen L.Z."/>
            <person name="Kuo A."/>
            <person name="Grigoriev I.V."/>
            <person name="Allen A.E."/>
            <person name="Hazlebeck D."/>
            <person name="Allen E.E."/>
        </authorList>
    </citation>
    <scope>NUCLEOTIDE SEQUENCE</scope>
    <source>
        <strain evidence="2">Hildebrandi</strain>
    </source>
</reference>
<proteinExistence type="predicted"/>
<evidence type="ECO:0000256" key="1">
    <source>
        <dbReference type="SAM" id="Coils"/>
    </source>
</evidence>
<name>A0A9K3K6Y0_9STRA</name>
<keyword evidence="3" id="KW-1185">Reference proteome</keyword>
<sequence length="102" mass="12368">MQHWLLIADTPKDATLAADRRHADDNKAAKNRILLQDTLERKRYLKRRIDTLNDEARQMRFKIFESEETNQTRKQAFYGKELKILEDEIAQCNEEHDRNYYR</sequence>
<evidence type="ECO:0000313" key="2">
    <source>
        <dbReference type="EMBL" id="KAG7337503.1"/>
    </source>
</evidence>
<accession>A0A9K3K6Y0</accession>
<comment type="caution">
    <text evidence="2">The sequence shown here is derived from an EMBL/GenBank/DDBJ whole genome shotgun (WGS) entry which is preliminary data.</text>
</comment>
<reference evidence="2" key="2">
    <citation type="submission" date="2021-04" db="EMBL/GenBank/DDBJ databases">
        <authorList>
            <person name="Podell S."/>
        </authorList>
    </citation>
    <scope>NUCLEOTIDE SEQUENCE</scope>
    <source>
        <strain evidence="2">Hildebrandi</strain>
    </source>
</reference>
<protein>
    <submittedName>
        <fullName evidence="2">Uncharacterized protein</fullName>
    </submittedName>
</protein>